<dbReference type="SUPFAM" id="SSF53756">
    <property type="entry name" value="UDP-Glycosyltransferase/glycogen phosphorylase"/>
    <property type="match status" value="1"/>
</dbReference>
<evidence type="ECO:0000256" key="4">
    <source>
        <dbReference type="ARBA" id="ARBA00022533"/>
    </source>
</evidence>
<proteinExistence type="inferred from homology"/>
<comment type="function">
    <text evidence="9">Phosphorylase is an important allosteric enzyme in carbohydrate metabolism. Enzymes from different sources differ in their regulatory mechanisms and in their natural substrates. However, all known phosphorylases share catalytic and structural properties.</text>
</comment>
<keyword evidence="8 11" id="KW-0119">Carbohydrate metabolism</keyword>
<dbReference type="PROSITE" id="PS00102">
    <property type="entry name" value="PHOSPHORYLASE"/>
    <property type="match status" value="1"/>
</dbReference>
<comment type="cofactor">
    <cofactor evidence="2 11">
        <name>pyridoxal 5'-phosphate</name>
        <dbReference type="ChEBI" id="CHEBI:597326"/>
    </cofactor>
</comment>
<organism evidence="12 13">
    <name type="scientific">Acidithiobacillus caldus (strain ATCC 51756 / DSM 8584 / KU)</name>
    <dbReference type="NCBI Taxonomy" id="637389"/>
    <lineage>
        <taxon>Bacteria</taxon>
        <taxon>Pseudomonadati</taxon>
        <taxon>Pseudomonadota</taxon>
        <taxon>Acidithiobacillia</taxon>
        <taxon>Acidithiobacillales</taxon>
        <taxon>Acidithiobacillaceae</taxon>
        <taxon>Acidithiobacillus</taxon>
    </lineage>
</organism>
<evidence type="ECO:0000313" key="12">
    <source>
        <dbReference type="EMBL" id="AIA56358.1"/>
    </source>
</evidence>
<evidence type="ECO:0000256" key="3">
    <source>
        <dbReference type="ARBA" id="ARBA00006047"/>
    </source>
</evidence>
<accession>A0A059ZY36</accession>
<comment type="function">
    <text evidence="11">Allosteric enzyme that catalyzes the rate-limiting step in glycogen catabolism, the phosphorolytic cleavage of glycogen to produce glucose-1-phosphate, and plays a central role in maintaining cellular and organismal glucose homeostasis.</text>
</comment>
<comment type="similarity">
    <text evidence="3 11">Belongs to the glycogen phosphorylase family.</text>
</comment>
<dbReference type="Proteomes" id="UP000005522">
    <property type="component" value="Chromosome"/>
</dbReference>
<evidence type="ECO:0000256" key="8">
    <source>
        <dbReference type="ARBA" id="ARBA00023277"/>
    </source>
</evidence>
<evidence type="ECO:0000256" key="6">
    <source>
        <dbReference type="ARBA" id="ARBA00022679"/>
    </source>
</evidence>
<dbReference type="InterPro" id="IPR000811">
    <property type="entry name" value="Glyco_trans_35"/>
</dbReference>
<dbReference type="EC" id="2.4.1.1" evidence="11"/>
<gene>
    <name evidence="12" type="ORF">Acaty_c2514</name>
</gene>
<dbReference type="GO" id="GO:0005980">
    <property type="term" value="P:glycogen catabolic process"/>
    <property type="evidence" value="ECO:0007669"/>
    <property type="project" value="TreeGrafter"/>
</dbReference>
<dbReference type="HOGENOM" id="CLU_010198_1_1_6"/>
<dbReference type="InterPro" id="IPR011833">
    <property type="entry name" value="Glycg_phsphrylas"/>
</dbReference>
<dbReference type="RefSeq" id="WP_004869155.1">
    <property type="nucleotide sequence ID" value="NZ_CP005986.1"/>
</dbReference>
<evidence type="ECO:0000256" key="1">
    <source>
        <dbReference type="ARBA" id="ARBA00001275"/>
    </source>
</evidence>
<dbReference type="GeneID" id="92932578"/>
<dbReference type="FunFam" id="3.40.50.2000:FF:000002">
    <property type="entry name" value="Alpha-1,4 glucan phosphorylase"/>
    <property type="match status" value="1"/>
</dbReference>
<evidence type="ECO:0000256" key="9">
    <source>
        <dbReference type="ARBA" id="ARBA00025174"/>
    </source>
</evidence>
<protein>
    <recommendedName>
        <fullName evidence="11">Alpha-1,4 glucan phosphorylase</fullName>
        <ecNumber evidence="11">2.4.1.1</ecNumber>
    </recommendedName>
</protein>
<keyword evidence="4" id="KW-0021">Allosteric enzyme</keyword>
<dbReference type="InterPro" id="IPR035090">
    <property type="entry name" value="Pyridoxal_P_attach_site"/>
</dbReference>
<evidence type="ECO:0000256" key="11">
    <source>
        <dbReference type="RuleBase" id="RU000587"/>
    </source>
</evidence>
<keyword evidence="6 11" id="KW-0808">Transferase</keyword>
<evidence type="ECO:0000313" key="13">
    <source>
        <dbReference type="Proteomes" id="UP000005522"/>
    </source>
</evidence>
<keyword evidence="5 11" id="KW-0328">Glycosyltransferase</keyword>
<dbReference type="GO" id="GO:0008184">
    <property type="term" value="F:glycogen phosphorylase activity"/>
    <property type="evidence" value="ECO:0007669"/>
    <property type="project" value="InterPro"/>
</dbReference>
<dbReference type="GO" id="GO:0030170">
    <property type="term" value="F:pyridoxal phosphate binding"/>
    <property type="evidence" value="ECO:0007669"/>
    <property type="project" value="InterPro"/>
</dbReference>
<evidence type="ECO:0000256" key="5">
    <source>
        <dbReference type="ARBA" id="ARBA00022676"/>
    </source>
</evidence>
<evidence type="ECO:0000256" key="7">
    <source>
        <dbReference type="ARBA" id="ARBA00022898"/>
    </source>
</evidence>
<dbReference type="EMBL" id="CP005986">
    <property type="protein sequence ID" value="AIA56358.1"/>
    <property type="molecule type" value="Genomic_DNA"/>
</dbReference>
<dbReference type="PIRSF" id="PIRSF000460">
    <property type="entry name" value="Pprylas_GlgP"/>
    <property type="match status" value="1"/>
</dbReference>
<dbReference type="PANTHER" id="PTHR11468">
    <property type="entry name" value="GLYCOGEN PHOSPHORYLASE"/>
    <property type="match status" value="1"/>
</dbReference>
<feature type="modified residue" description="N6-(pyridoxal phosphate)lysine" evidence="10">
    <location>
        <position position="675"/>
    </location>
</feature>
<dbReference type="FunFam" id="3.40.50.2000:FF:000003">
    <property type="entry name" value="Alpha-1,4 glucan phosphorylase"/>
    <property type="match status" value="1"/>
</dbReference>
<dbReference type="Pfam" id="PF00343">
    <property type="entry name" value="Phosphorylase"/>
    <property type="match status" value="1"/>
</dbReference>
<dbReference type="eggNOG" id="COG0058">
    <property type="taxonomic scope" value="Bacteria"/>
</dbReference>
<evidence type="ECO:0000256" key="10">
    <source>
        <dbReference type="PIRSR" id="PIRSR000460-1"/>
    </source>
</evidence>
<evidence type="ECO:0000256" key="2">
    <source>
        <dbReference type="ARBA" id="ARBA00001933"/>
    </source>
</evidence>
<dbReference type="NCBIfam" id="TIGR02093">
    <property type="entry name" value="P_ylase"/>
    <property type="match status" value="1"/>
</dbReference>
<comment type="catalytic activity">
    <reaction evidence="1 11">
        <text>[(1-&gt;4)-alpha-D-glucosyl](n) + phosphate = [(1-&gt;4)-alpha-D-glucosyl](n-1) + alpha-D-glucose 1-phosphate</text>
        <dbReference type="Rhea" id="RHEA:41732"/>
        <dbReference type="Rhea" id="RHEA-COMP:9584"/>
        <dbReference type="Rhea" id="RHEA-COMP:9586"/>
        <dbReference type="ChEBI" id="CHEBI:15444"/>
        <dbReference type="ChEBI" id="CHEBI:43474"/>
        <dbReference type="ChEBI" id="CHEBI:58601"/>
        <dbReference type="EC" id="2.4.1.1"/>
    </reaction>
</comment>
<dbReference type="PANTHER" id="PTHR11468:SF3">
    <property type="entry name" value="GLYCOGEN PHOSPHORYLASE, LIVER FORM"/>
    <property type="match status" value="1"/>
</dbReference>
<reference evidence="12 13" key="1">
    <citation type="journal article" date="2009" name="J. Bacteriol.">
        <title>Draft genome sequence of the extremely acidophilic bacterium Acidithiobacillus caldus ATCC 51756 reveals metabolic versatility in the genus Acidithiobacillus.</title>
        <authorList>
            <person name="Valdes J."/>
            <person name="Quatrini R."/>
            <person name="Hallberg K."/>
            <person name="Dopson M."/>
            <person name="Valenzuela P.D."/>
            <person name="Holmes D.S."/>
        </authorList>
    </citation>
    <scope>NUCLEOTIDE SEQUENCE [LARGE SCALE GENOMIC DNA]</scope>
    <source>
        <strain evidence="13">ATCC 51756 / DSM 8584 / KU</strain>
    </source>
</reference>
<dbReference type="KEGG" id="acz:Acaty_c2514"/>
<dbReference type="GO" id="GO:0005737">
    <property type="term" value="C:cytoplasm"/>
    <property type="evidence" value="ECO:0007669"/>
    <property type="project" value="TreeGrafter"/>
</dbReference>
<sequence>MSSQPTPSERPCRLEPLGTDADTLCRDLLRYLELGLGQDAGQASPLAVYTALGLTLRDRLAQNWKHTSELRRQQGGKRAFYLSLEFLLGRALGNTLLNLGLEEETREALHRQRRDLPELLDVEPDAGLGNGGLGRLAACFLDSCATLALPVTGYGIRYAYGMFRQEIHAGEQREEPDHWLKHGYPWELKRPERVRRVQFGGRSESYRDGQGREHRRWVDTRDVLAVPYDIPIPGYRNGIVNTLRLWRAAATDIFDLGEFNAGAYPEAVAAKNEAEHISMVLYPNDSSENGKELRLRQQYFLASASLQDVLADWTAERGEDFRDFAERHSFQLNDTHPSVAVAELMRLLLDEHGLGWDEAWSITSRTMAYTNHTLLPEALEKWPVRLFGHLLPRVLEIIYEINARFLRQVAQRAPGDTALLQRLSLIEEGPEPMIRMAHLAVVGSFSVNGVAALHTQLLKEELFRDFYRLWPERFNNKTNGVTPRRWLLWANPELSQLISQRIGEGWREDLAQLSALAPAADDPQFRAHWAEVRRNNKARLAALVRAQTGVELIPEAIFDVQVKRIHEYKRQLLNALHVIHLYDRIKRGEASQITPRNVLFAGKAAPGYFMAKRIIKFINNVAAAINDDPDTEGLLRVCFLPDYRVSVMERICAATDLSEQISTAGKEASGTGNMKFMMNGALTIGTLDGANIEIREAVGPENFFLFGLRAEEVARLRPQYDPRQAVAADEDLERVMDLIQSGYFNPFEPGIFDPILHALLAPQDPWMVLADFSSYKHRQSDVAALWHDQTEWQRQSVLNTAASGRFSSDRSIAEYNRDIWNLQPLVASVPGLV</sequence>
<dbReference type="AlphaFoldDB" id="A0A059ZY36"/>
<keyword evidence="7 10" id="KW-0663">Pyridoxal phosphate</keyword>
<dbReference type="Gene3D" id="3.40.50.2000">
    <property type="entry name" value="Glycogen Phosphorylase B"/>
    <property type="match status" value="2"/>
</dbReference>
<dbReference type="CDD" id="cd04300">
    <property type="entry name" value="GT35_Glycogen_Phosphorylase"/>
    <property type="match status" value="1"/>
</dbReference>
<name>A0A059ZY36_ACICK</name>